<dbReference type="CDD" id="cd19124">
    <property type="entry name" value="AKR_AKR4A_4B"/>
    <property type="match status" value="1"/>
</dbReference>
<dbReference type="PIRSF" id="PIRSF000097">
    <property type="entry name" value="AKR"/>
    <property type="match status" value="1"/>
</dbReference>
<dbReference type="RefSeq" id="XP_022776534.1">
    <property type="nucleotide sequence ID" value="XM_022920799.1"/>
</dbReference>
<accession>A0A6P6BHF3</accession>
<dbReference type="Gene3D" id="3.20.20.100">
    <property type="entry name" value="NADP-dependent oxidoreductase domain"/>
    <property type="match status" value="1"/>
</dbReference>
<evidence type="ECO:0000259" key="6">
    <source>
        <dbReference type="Pfam" id="PF00248"/>
    </source>
</evidence>
<dbReference type="SUPFAM" id="SSF51430">
    <property type="entry name" value="NAD(P)-linked oxidoreductase"/>
    <property type="match status" value="1"/>
</dbReference>
<keyword evidence="7" id="KW-1185">Reference proteome</keyword>
<dbReference type="FunFam" id="3.20.20.100:FF:000014">
    <property type="entry name" value="NAD(P)-linked oxidoreductase superfamily protein"/>
    <property type="match status" value="1"/>
</dbReference>
<feature type="site" description="Lowers pKa of active site Tyr" evidence="5">
    <location>
        <position position="88"/>
    </location>
</feature>
<dbReference type="PROSITE" id="PS00798">
    <property type="entry name" value="ALDOKETO_REDUCTASE_1"/>
    <property type="match status" value="1"/>
</dbReference>
<sequence length="320" mass="35903">MATVVPGVALSSGDDLITIPVIGMGTSSSPPAGHEATKAAIIEAIRAGYRHFDTASMYRTEQPLGEAIAEALRLGLIKSREELYICSKLWCSSAEKELIVPEIKMSLRNLQLDYLDMYLIHWPLKLSEEVHQMPVKKEHIFPLDIKSVWEGMEECKNLGLTKAIGVSNFSSKHLEELLSTANIPPAVNQVEMNPLWQQKKLREFCKAKGIHVIAYSPLGASNTKWGDNRVLECDVLQDIAKAKGKTTAQISLRWLYEQGVSSVPKSFNKERMRQNLDIFNWSLTEEESNKISQLPQRKGITFASVFGPHDWLLELDAEDI</sequence>
<feature type="active site" description="Proton donor" evidence="3">
    <location>
        <position position="58"/>
    </location>
</feature>
<dbReference type="InterPro" id="IPR023210">
    <property type="entry name" value="NADP_OxRdtase_dom"/>
</dbReference>
<evidence type="ECO:0000256" key="1">
    <source>
        <dbReference type="ARBA" id="ARBA00004721"/>
    </source>
</evidence>
<evidence type="ECO:0000256" key="3">
    <source>
        <dbReference type="PIRSR" id="PIRSR000097-1"/>
    </source>
</evidence>
<organism evidence="7 8">
    <name type="scientific">Durio zibethinus</name>
    <name type="common">Durian</name>
    <dbReference type="NCBI Taxonomy" id="66656"/>
    <lineage>
        <taxon>Eukaryota</taxon>
        <taxon>Viridiplantae</taxon>
        <taxon>Streptophyta</taxon>
        <taxon>Embryophyta</taxon>
        <taxon>Tracheophyta</taxon>
        <taxon>Spermatophyta</taxon>
        <taxon>Magnoliopsida</taxon>
        <taxon>eudicotyledons</taxon>
        <taxon>Gunneridae</taxon>
        <taxon>Pentapetalae</taxon>
        <taxon>rosids</taxon>
        <taxon>malvids</taxon>
        <taxon>Malvales</taxon>
        <taxon>Malvaceae</taxon>
        <taxon>Helicteroideae</taxon>
        <taxon>Durio</taxon>
    </lineage>
</organism>
<gene>
    <name evidence="8" type="primary">LOC111318131</name>
</gene>
<dbReference type="InterPro" id="IPR018170">
    <property type="entry name" value="Aldo/ket_reductase_CS"/>
</dbReference>
<evidence type="ECO:0000313" key="7">
    <source>
        <dbReference type="Proteomes" id="UP000515121"/>
    </source>
</evidence>
<comment type="pathway">
    <text evidence="1">Secondary metabolite biosynthesis; terpenoid biosynthesis.</text>
</comment>
<evidence type="ECO:0000256" key="5">
    <source>
        <dbReference type="PIRSR" id="PIRSR000097-3"/>
    </source>
</evidence>
<feature type="binding site" evidence="4">
    <location>
        <position position="121"/>
    </location>
    <ligand>
        <name>substrate</name>
    </ligand>
</feature>
<dbReference type="Pfam" id="PF00248">
    <property type="entry name" value="Aldo_ket_red"/>
    <property type="match status" value="1"/>
</dbReference>
<dbReference type="OrthoDB" id="416253at2759"/>
<dbReference type="PANTHER" id="PTHR11732">
    <property type="entry name" value="ALDO/KETO REDUCTASE"/>
    <property type="match status" value="1"/>
</dbReference>
<dbReference type="PROSITE" id="PS00062">
    <property type="entry name" value="ALDOKETO_REDUCTASE_2"/>
    <property type="match status" value="1"/>
</dbReference>
<dbReference type="InterPro" id="IPR020471">
    <property type="entry name" value="AKR"/>
</dbReference>
<dbReference type="GO" id="GO:0044550">
    <property type="term" value="P:secondary metabolite biosynthetic process"/>
    <property type="evidence" value="ECO:0007669"/>
    <property type="project" value="UniProtKB-ARBA"/>
</dbReference>
<dbReference type="Proteomes" id="UP000515121">
    <property type="component" value="Unplaced"/>
</dbReference>
<reference evidence="8" key="1">
    <citation type="submission" date="2025-08" db="UniProtKB">
        <authorList>
            <consortium name="RefSeq"/>
        </authorList>
    </citation>
    <scope>IDENTIFICATION</scope>
    <source>
        <tissue evidence="8">Fruit stalk</tissue>
    </source>
</reference>
<keyword evidence="2" id="KW-0560">Oxidoreductase</keyword>
<dbReference type="GO" id="GO:0016616">
    <property type="term" value="F:oxidoreductase activity, acting on the CH-OH group of donors, NAD or NADP as acceptor"/>
    <property type="evidence" value="ECO:0007669"/>
    <property type="project" value="InterPro"/>
</dbReference>
<dbReference type="GeneID" id="111318131"/>
<dbReference type="AlphaFoldDB" id="A0A6P6BHF3"/>
<dbReference type="InterPro" id="IPR044497">
    <property type="entry name" value="AKR4A/B"/>
</dbReference>
<dbReference type="PROSITE" id="PS00063">
    <property type="entry name" value="ALDOKETO_REDUCTASE_3"/>
    <property type="match status" value="1"/>
</dbReference>
<name>A0A6P6BHF3_DURZI</name>
<dbReference type="InterPro" id="IPR036812">
    <property type="entry name" value="NAD(P)_OxRdtase_dom_sf"/>
</dbReference>
<proteinExistence type="predicted"/>
<dbReference type="PRINTS" id="PR00069">
    <property type="entry name" value="ALDKETRDTASE"/>
</dbReference>
<protein>
    <submittedName>
        <fullName evidence="8">D-galacturonate reductase-like</fullName>
    </submittedName>
</protein>
<dbReference type="KEGG" id="dzi:111318131"/>
<feature type="domain" description="NADP-dependent oxidoreductase" evidence="6">
    <location>
        <begin position="22"/>
        <end position="293"/>
    </location>
</feature>
<evidence type="ECO:0000256" key="4">
    <source>
        <dbReference type="PIRSR" id="PIRSR000097-2"/>
    </source>
</evidence>
<evidence type="ECO:0000313" key="8">
    <source>
        <dbReference type="RefSeq" id="XP_022776534.1"/>
    </source>
</evidence>
<evidence type="ECO:0000256" key="2">
    <source>
        <dbReference type="ARBA" id="ARBA00023002"/>
    </source>
</evidence>